<dbReference type="Proteomes" id="UP000255230">
    <property type="component" value="Unassembled WGS sequence"/>
</dbReference>
<accession>A0A0X8K508</accession>
<organism evidence="4 8">
    <name type="scientific">Faucicola osloensis</name>
    <name type="common">Moraxella osloensis</name>
    <dbReference type="NCBI Taxonomy" id="34062"/>
    <lineage>
        <taxon>Bacteria</taxon>
        <taxon>Pseudomonadati</taxon>
        <taxon>Pseudomonadota</taxon>
        <taxon>Gammaproteobacteria</taxon>
        <taxon>Moraxellales</taxon>
        <taxon>Moraxellaceae</taxon>
        <taxon>Faucicola</taxon>
    </lineage>
</organism>
<dbReference type="Pfam" id="PF07023">
    <property type="entry name" value="DUF1315"/>
    <property type="match status" value="1"/>
</dbReference>
<evidence type="ECO:0000313" key="3">
    <source>
        <dbReference type="EMBL" id="OBX62483.1"/>
    </source>
</evidence>
<dbReference type="GeneID" id="35779134"/>
<reference evidence="2" key="4">
    <citation type="journal article" date="2018" name="Misainmurhag Hoiji">
        <title>Complete genome sequence of multidrug-resistant Moraxella osloensis NP7 with multiple plasmids isolated from human skin.</title>
        <authorList>
            <person name="Ganzorig M."/>
            <person name="Lim J.Y."/>
            <person name="Hwang I."/>
            <person name="Lee K."/>
        </authorList>
    </citation>
    <scope>NUCLEOTIDE SEQUENCE</scope>
    <source>
        <strain evidence="2">NP7</strain>
    </source>
</reference>
<protein>
    <submittedName>
        <fullName evidence="2">DUF1315 domain-containing protein</fullName>
    </submittedName>
    <submittedName>
        <fullName evidence="4">Protein of uncharacterized function (DUF1315)</fullName>
    </submittedName>
</protein>
<proteinExistence type="predicted"/>
<reference evidence="7" key="2">
    <citation type="submission" date="2017-11" db="EMBL/GenBank/DDBJ databases">
        <title>Complete genome sequence of Moraxella osloensis NP7 isolated from human skin.</title>
        <authorList>
            <person name="Lee K."/>
            <person name="Lim J.Y."/>
            <person name="Hwang I."/>
        </authorList>
    </citation>
    <scope>NUCLEOTIDE SEQUENCE [LARGE SCALE GENOMIC DNA]</scope>
    <source>
        <strain evidence="7">NP7</strain>
    </source>
</reference>
<keyword evidence="8" id="KW-1185">Reference proteome</keyword>
<evidence type="ECO:0000313" key="7">
    <source>
        <dbReference type="Proteomes" id="UP000229340"/>
    </source>
</evidence>
<reference evidence="4 8" key="5">
    <citation type="submission" date="2018-06" db="EMBL/GenBank/DDBJ databases">
        <authorList>
            <consortium name="Pathogen Informatics"/>
            <person name="Doyle S."/>
        </authorList>
    </citation>
    <scope>NUCLEOTIDE SEQUENCE [LARGE SCALE GENOMIC DNA]</scope>
    <source>
        <strain evidence="4 8">NCTC10465</strain>
    </source>
</reference>
<reference evidence="3 6" key="1">
    <citation type="submission" date="2016-06" db="EMBL/GenBank/DDBJ databases">
        <title>Draft genome of Moraxella osloensis CCUG 67237.</title>
        <authorList>
            <person name="Salva-Serra F."/>
            <person name="Engstrom-Jakobsson H."/>
            <person name="Thorell K."/>
            <person name="Gonzales-Siles L."/>
            <person name="Karlsson R."/>
            <person name="Boulund F."/>
            <person name="Engstrand L."/>
            <person name="Kristiansson E."/>
            <person name="Moore E."/>
        </authorList>
    </citation>
    <scope>NUCLEOTIDE SEQUENCE [LARGE SCALE GENOMIC DNA]</scope>
    <source>
        <strain evidence="3 6">CCUG 67237</strain>
    </source>
</reference>
<dbReference type="InterPro" id="IPR009749">
    <property type="entry name" value="DUF1315"/>
</dbReference>
<evidence type="ECO:0000313" key="5">
    <source>
        <dbReference type="EMBL" id="STZ04977.1"/>
    </source>
</evidence>
<dbReference type="RefSeq" id="WP_062330781.1">
    <property type="nucleotide sequence ID" value="NZ_CBCRZU010000016.1"/>
</dbReference>
<dbReference type="STRING" id="34062.AXE82_02010"/>
<evidence type="ECO:0000313" key="4">
    <source>
        <dbReference type="EMBL" id="STY97287.1"/>
    </source>
</evidence>
<evidence type="ECO:0000313" key="8">
    <source>
        <dbReference type="Proteomes" id="UP000255230"/>
    </source>
</evidence>
<dbReference type="Proteomes" id="UP000229340">
    <property type="component" value="Chromosome"/>
</dbReference>
<evidence type="ECO:0000313" key="6">
    <source>
        <dbReference type="Proteomes" id="UP000092509"/>
    </source>
</evidence>
<evidence type="ECO:0000256" key="1">
    <source>
        <dbReference type="SAM" id="MobiDB-lite"/>
    </source>
</evidence>
<name>A0A0X8K508_FAUOS</name>
<gene>
    <name evidence="3" type="ORF">A9299_04675</name>
    <name evidence="4" type="ORF">NCTC10465_01070</name>
    <name evidence="5" type="ORF">NCTC10465_02433</name>
    <name evidence="2" type="ORF">NP7_05860</name>
</gene>
<evidence type="ECO:0000313" key="2">
    <source>
        <dbReference type="EMBL" id="ATR78825.1"/>
    </source>
</evidence>
<reference evidence="2" key="3">
    <citation type="journal article" date="2018" name="Genome Announc.">
        <title>Complete Genome Sequences of Three Moraxella osloensis Strains Isolated from Human Skin.</title>
        <authorList>
            <person name="Lim J.Y."/>
            <person name="Hwang I."/>
            <person name="Ganzorig M."/>
            <person name="Huang S.L."/>
            <person name="Cho G.S."/>
            <person name="Franz C.M.A.P."/>
            <person name="Lee K."/>
        </authorList>
    </citation>
    <scope>NUCLEOTIDE SEQUENCE</scope>
    <source>
        <strain evidence="2">NP7</strain>
    </source>
</reference>
<dbReference type="EMBL" id="LZMT01000034">
    <property type="protein sequence ID" value="OBX62483.1"/>
    <property type="molecule type" value="Genomic_DNA"/>
</dbReference>
<dbReference type="KEGG" id="mos:AXE82_02010"/>
<dbReference type="EMBL" id="CP024443">
    <property type="protein sequence ID" value="ATR78825.1"/>
    <property type="molecule type" value="Genomic_DNA"/>
</dbReference>
<dbReference type="EMBL" id="UGPY01000006">
    <property type="protein sequence ID" value="STZ04977.1"/>
    <property type="molecule type" value="Genomic_DNA"/>
</dbReference>
<sequence length="96" mass="11207">MDKQAILSALTPEIVEKFRQAISLGKWEDGRKLTKEQRQTCMQAVMVWEHEFLGVEERTGYIHRPKKAAEDCDIGHDHHYPNKPQDEDSEKPIKFS</sequence>
<dbReference type="EMBL" id="UGPY01000001">
    <property type="protein sequence ID" value="STY97287.1"/>
    <property type="molecule type" value="Genomic_DNA"/>
</dbReference>
<dbReference type="AlphaFoldDB" id="A0A0X8K508"/>
<feature type="region of interest" description="Disordered" evidence="1">
    <location>
        <begin position="70"/>
        <end position="96"/>
    </location>
</feature>